<keyword evidence="3" id="KW-0326">Glycosidase</keyword>
<feature type="signal peptide" evidence="4">
    <location>
        <begin position="1"/>
        <end position="29"/>
    </location>
</feature>
<dbReference type="Gene3D" id="2.30.30.40">
    <property type="entry name" value="SH3 Domains"/>
    <property type="match status" value="1"/>
</dbReference>
<dbReference type="InterPro" id="IPR017853">
    <property type="entry name" value="GH"/>
</dbReference>
<evidence type="ECO:0000256" key="4">
    <source>
        <dbReference type="SAM" id="SignalP"/>
    </source>
</evidence>
<reference evidence="6 7" key="1">
    <citation type="submission" date="2017-04" db="EMBL/GenBank/DDBJ databases">
        <title>In vitro and in silico characterization of Lactobacillus paraplantarum D2-1, a starter culture for soymilk fermentation.</title>
        <authorList>
            <person name="Endo A."/>
            <person name="Sasaki F."/>
            <person name="Maeno S."/>
            <person name="Kanesaki Y."/>
            <person name="Kubota E."/>
            <person name="Torres G.A."/>
            <person name="Tomita S."/>
            <person name="Nakagawa J."/>
        </authorList>
    </citation>
    <scope>NUCLEOTIDE SEQUENCE [LARGE SCALE GENOMIC DNA]</scope>
    <source>
        <strain evidence="6 7">D2-1</strain>
    </source>
</reference>
<sequence length="398" mass="43812">MNKHKLKALILTVGAIFMAFLIVNVTSQASTSREQGVDWSKYNGNSGTFGYSTDKFVLSQAGGFYGGTNIPQTTYNSQVKSAQQAGKRVHTYLWDGVGGNMTNAKAMMAYYLPRVKTPKGSIVALDYEDGASTSVTANTNVIKAQFKLIIAAGYTPMLYGGKDYLSAHVNVSAIVRAYGSCLWLAEYPDYLVRTSPDYNWFPSMDGVAIFQFTSMYRITGYVNGVPQGLDGNVDLTGITKSGYTTASKAKAQANVKQAQAAKKATFKVVKYNQRGVFYPNLTLAVRYTDSDKVSQVATYYKGESVTYNAVIIEHDYVWARYTRSNGLYGFIKLGVTNGPAYGKRVTGQPVSHRYYTVKYGDSWWTIAQRNGLSMTTLASQNGKTIYATIYPGQRLVVR</sequence>
<dbReference type="Gene3D" id="3.10.350.10">
    <property type="entry name" value="LysM domain"/>
    <property type="match status" value="1"/>
</dbReference>
<dbReference type="Pfam" id="PF01476">
    <property type="entry name" value="LysM"/>
    <property type="match status" value="1"/>
</dbReference>
<dbReference type="SUPFAM" id="SSF51445">
    <property type="entry name" value="(Trans)glycosidases"/>
    <property type="match status" value="1"/>
</dbReference>
<comment type="similarity">
    <text evidence="1">Belongs to the glycosyl hydrolase 25 family.</text>
</comment>
<accession>A0ABQ0NEL7</accession>
<keyword evidence="4" id="KW-0732">Signal</keyword>
<evidence type="ECO:0000256" key="2">
    <source>
        <dbReference type="ARBA" id="ARBA00022801"/>
    </source>
</evidence>
<dbReference type="SMART" id="SM00287">
    <property type="entry name" value="SH3b"/>
    <property type="match status" value="1"/>
</dbReference>
<dbReference type="SMART" id="SM00641">
    <property type="entry name" value="Glyco_25"/>
    <property type="match status" value="1"/>
</dbReference>
<dbReference type="InterPro" id="IPR036779">
    <property type="entry name" value="LysM_dom_sf"/>
</dbReference>
<organism evidence="6 7">
    <name type="scientific">Lactiplantibacillus paraplantarum</name>
    <dbReference type="NCBI Taxonomy" id="60520"/>
    <lineage>
        <taxon>Bacteria</taxon>
        <taxon>Bacillati</taxon>
        <taxon>Bacillota</taxon>
        <taxon>Bacilli</taxon>
        <taxon>Lactobacillales</taxon>
        <taxon>Lactobacillaceae</taxon>
        <taxon>Lactiplantibacillus</taxon>
    </lineage>
</organism>
<comment type="caution">
    <text evidence="6">The sequence shown here is derived from an EMBL/GenBank/DDBJ whole genome shotgun (WGS) entry which is preliminary data.</text>
</comment>
<dbReference type="RefSeq" id="WP_103127249.1">
    <property type="nucleotide sequence ID" value="NZ_BDOR01000034.1"/>
</dbReference>
<dbReference type="SMART" id="SM00257">
    <property type="entry name" value="LysM"/>
    <property type="match status" value="1"/>
</dbReference>
<dbReference type="CDD" id="cd00118">
    <property type="entry name" value="LysM"/>
    <property type="match status" value="1"/>
</dbReference>
<dbReference type="PROSITE" id="PS51782">
    <property type="entry name" value="LYSM"/>
    <property type="match status" value="1"/>
</dbReference>
<protein>
    <submittedName>
        <fullName evidence="6">Endolysin</fullName>
    </submittedName>
</protein>
<feature type="chain" id="PRO_5046068216" evidence="4">
    <location>
        <begin position="30"/>
        <end position="398"/>
    </location>
</feature>
<feature type="domain" description="LysM" evidence="5">
    <location>
        <begin position="353"/>
        <end position="397"/>
    </location>
</feature>
<dbReference type="Pfam" id="PF01183">
    <property type="entry name" value="Glyco_hydro_25"/>
    <property type="match status" value="1"/>
</dbReference>
<evidence type="ECO:0000256" key="1">
    <source>
        <dbReference type="ARBA" id="ARBA00010646"/>
    </source>
</evidence>
<dbReference type="InterPro" id="IPR018392">
    <property type="entry name" value="LysM"/>
</dbReference>
<dbReference type="InterPro" id="IPR002053">
    <property type="entry name" value="Glyco_hydro_25"/>
</dbReference>
<evidence type="ECO:0000256" key="3">
    <source>
        <dbReference type="ARBA" id="ARBA00023295"/>
    </source>
</evidence>
<dbReference type="EMBL" id="BDOR01000034">
    <property type="protein sequence ID" value="GBF03523.1"/>
    <property type="molecule type" value="Genomic_DNA"/>
</dbReference>
<keyword evidence="7" id="KW-1185">Reference proteome</keyword>
<evidence type="ECO:0000259" key="5">
    <source>
        <dbReference type="PROSITE" id="PS51782"/>
    </source>
</evidence>
<dbReference type="Proteomes" id="UP000236162">
    <property type="component" value="Unassembled WGS sequence"/>
</dbReference>
<dbReference type="InterPro" id="IPR018077">
    <property type="entry name" value="Glyco_hydro_fam25_subgr"/>
</dbReference>
<dbReference type="SUPFAM" id="SSF54106">
    <property type="entry name" value="LysM domain"/>
    <property type="match status" value="1"/>
</dbReference>
<dbReference type="InterPro" id="IPR003646">
    <property type="entry name" value="SH3-like_bac-type"/>
</dbReference>
<dbReference type="PROSITE" id="PS51904">
    <property type="entry name" value="GLYCOSYL_HYDROL_F25_2"/>
    <property type="match status" value="1"/>
</dbReference>
<dbReference type="Gene3D" id="3.20.20.80">
    <property type="entry name" value="Glycosidases"/>
    <property type="match status" value="1"/>
</dbReference>
<evidence type="ECO:0000313" key="7">
    <source>
        <dbReference type="Proteomes" id="UP000236162"/>
    </source>
</evidence>
<name>A0ABQ0NEL7_9LACO</name>
<proteinExistence type="inferred from homology"/>
<evidence type="ECO:0000313" key="6">
    <source>
        <dbReference type="EMBL" id="GBF03523.1"/>
    </source>
</evidence>
<keyword evidence="2" id="KW-0378">Hydrolase</keyword>
<dbReference type="Pfam" id="PF08460">
    <property type="entry name" value="SH3_5"/>
    <property type="match status" value="1"/>
</dbReference>
<gene>
    <name evidence="6" type="ORF">LPPLD21_03093</name>
</gene>